<keyword evidence="4" id="KW-1185">Reference proteome</keyword>
<organism evidence="3 4">
    <name type="scientific">Mycoemilia scoparia</name>
    <dbReference type="NCBI Taxonomy" id="417184"/>
    <lineage>
        <taxon>Eukaryota</taxon>
        <taxon>Fungi</taxon>
        <taxon>Fungi incertae sedis</taxon>
        <taxon>Zoopagomycota</taxon>
        <taxon>Kickxellomycotina</taxon>
        <taxon>Kickxellomycetes</taxon>
        <taxon>Kickxellales</taxon>
        <taxon>Kickxellaceae</taxon>
        <taxon>Mycoemilia</taxon>
    </lineage>
</organism>
<evidence type="ECO:0000313" key="4">
    <source>
        <dbReference type="Proteomes" id="UP001150538"/>
    </source>
</evidence>
<proteinExistence type="predicted"/>
<name>A0A9W8A1R6_9FUNG</name>
<feature type="chain" id="PRO_5040938161" evidence="2">
    <location>
        <begin position="22"/>
        <end position="133"/>
    </location>
</feature>
<evidence type="ECO:0000256" key="1">
    <source>
        <dbReference type="SAM" id="MobiDB-lite"/>
    </source>
</evidence>
<sequence>MRFTTLVAAQLVLLSTAMVRAEDDNDNNPLGGIGNVINFGKSVFNEVTSNGADAFNDVTSAFGNGGKSILSDVTALGGSIASDVTGAAGNKNSKSSKRGDNDDKDSEGAANSLSANGLLFAAISGASICYSLL</sequence>
<feature type="region of interest" description="Disordered" evidence="1">
    <location>
        <begin position="82"/>
        <end position="109"/>
    </location>
</feature>
<reference evidence="3" key="1">
    <citation type="submission" date="2022-07" db="EMBL/GenBank/DDBJ databases">
        <title>Phylogenomic reconstructions and comparative analyses of Kickxellomycotina fungi.</title>
        <authorList>
            <person name="Reynolds N.K."/>
            <person name="Stajich J.E."/>
            <person name="Barry K."/>
            <person name="Grigoriev I.V."/>
            <person name="Crous P."/>
            <person name="Smith M.E."/>
        </authorList>
    </citation>
    <scope>NUCLEOTIDE SEQUENCE</scope>
    <source>
        <strain evidence="3">NBRC 100468</strain>
    </source>
</reference>
<evidence type="ECO:0000256" key="2">
    <source>
        <dbReference type="SAM" id="SignalP"/>
    </source>
</evidence>
<feature type="signal peptide" evidence="2">
    <location>
        <begin position="1"/>
        <end position="21"/>
    </location>
</feature>
<accession>A0A9W8A1R6</accession>
<dbReference type="EMBL" id="JANBPU010000075">
    <property type="protein sequence ID" value="KAJ1917323.1"/>
    <property type="molecule type" value="Genomic_DNA"/>
</dbReference>
<gene>
    <name evidence="3" type="ORF">H4219_003283</name>
</gene>
<evidence type="ECO:0000313" key="3">
    <source>
        <dbReference type="EMBL" id="KAJ1917323.1"/>
    </source>
</evidence>
<comment type="caution">
    <text evidence="3">The sequence shown here is derived from an EMBL/GenBank/DDBJ whole genome shotgun (WGS) entry which is preliminary data.</text>
</comment>
<dbReference type="Proteomes" id="UP001150538">
    <property type="component" value="Unassembled WGS sequence"/>
</dbReference>
<protein>
    <submittedName>
        <fullName evidence="3">Uncharacterized protein</fullName>
    </submittedName>
</protein>
<keyword evidence="2" id="KW-0732">Signal</keyword>
<dbReference type="OrthoDB" id="4095724at2759"/>
<dbReference type="AlphaFoldDB" id="A0A9W8A1R6"/>